<dbReference type="SUPFAM" id="SSF48008">
    <property type="entry name" value="GntR ligand-binding domain-like"/>
    <property type="match status" value="1"/>
</dbReference>
<dbReference type="PANTHER" id="PTHR43537">
    <property type="entry name" value="TRANSCRIPTIONAL REGULATOR, GNTR FAMILY"/>
    <property type="match status" value="1"/>
</dbReference>
<dbReference type="RefSeq" id="WP_203419566.1">
    <property type="nucleotide sequence ID" value="NZ_CP069352.1"/>
</dbReference>
<gene>
    <name evidence="5" type="ORF">JN757_24255</name>
</gene>
<dbReference type="Proteomes" id="UP000663686">
    <property type="component" value="Chromosome"/>
</dbReference>
<protein>
    <submittedName>
        <fullName evidence="5">GntR family transcriptional regulator</fullName>
    </submittedName>
</protein>
<dbReference type="InterPro" id="IPR036390">
    <property type="entry name" value="WH_DNA-bd_sf"/>
</dbReference>
<keyword evidence="2" id="KW-0238">DNA-binding</keyword>
<dbReference type="PANTHER" id="PTHR43537:SF53">
    <property type="entry name" value="HTH-TYPE TRANSCRIPTIONAL REPRESSOR NANR"/>
    <property type="match status" value="1"/>
</dbReference>
<accession>A0ABX7GEV6</accession>
<reference evidence="5 6" key="2">
    <citation type="submission" date="2021-03" db="EMBL/GenBank/DDBJ databases">
        <title>P. granadensis CT364 genome publication.</title>
        <authorList>
            <person name="Stach J."/>
            <person name="Montero-Calasanz Md.C."/>
        </authorList>
    </citation>
    <scope>NUCLEOTIDE SEQUENCE [LARGE SCALE GENOMIC DNA]</scope>
    <source>
        <strain evidence="5 6">CT364</strain>
    </source>
</reference>
<dbReference type="InterPro" id="IPR000524">
    <property type="entry name" value="Tscrpt_reg_HTH_GntR"/>
</dbReference>
<dbReference type="Pfam" id="PF00392">
    <property type="entry name" value="GntR"/>
    <property type="match status" value="1"/>
</dbReference>
<dbReference type="Gene3D" id="1.10.10.10">
    <property type="entry name" value="Winged helix-like DNA-binding domain superfamily/Winged helix DNA-binding domain"/>
    <property type="match status" value="1"/>
</dbReference>
<evidence type="ECO:0000313" key="5">
    <source>
        <dbReference type="EMBL" id="QRK83613.1"/>
    </source>
</evidence>
<dbReference type="EMBL" id="CP069352">
    <property type="protein sequence ID" value="QRK83613.1"/>
    <property type="molecule type" value="Genomic_DNA"/>
</dbReference>
<dbReference type="Pfam" id="PF07729">
    <property type="entry name" value="FCD"/>
    <property type="match status" value="1"/>
</dbReference>
<keyword evidence="3" id="KW-0804">Transcription</keyword>
<dbReference type="Gene3D" id="1.20.120.530">
    <property type="entry name" value="GntR ligand-binding domain-like"/>
    <property type="match status" value="1"/>
</dbReference>
<dbReference type="InterPro" id="IPR036388">
    <property type="entry name" value="WH-like_DNA-bd_sf"/>
</dbReference>
<keyword evidence="1" id="KW-0805">Transcription regulation</keyword>
<dbReference type="SUPFAM" id="SSF46785">
    <property type="entry name" value="Winged helix' DNA-binding domain"/>
    <property type="match status" value="1"/>
</dbReference>
<reference evidence="5 6" key="1">
    <citation type="submission" date="2021-02" db="EMBL/GenBank/DDBJ databases">
        <authorList>
            <person name="Cea Torrescassana E."/>
        </authorList>
    </citation>
    <scope>NUCLEOTIDE SEQUENCE [LARGE SCALE GENOMIC DNA]</scope>
    <source>
        <strain evidence="5 6">CT364</strain>
    </source>
</reference>
<evidence type="ECO:0000256" key="1">
    <source>
        <dbReference type="ARBA" id="ARBA00023015"/>
    </source>
</evidence>
<organism evidence="5 6">
    <name type="scientific">Pseudomonas granadensis</name>
    <dbReference type="NCBI Taxonomy" id="1421430"/>
    <lineage>
        <taxon>Bacteria</taxon>
        <taxon>Pseudomonadati</taxon>
        <taxon>Pseudomonadota</taxon>
        <taxon>Gammaproteobacteria</taxon>
        <taxon>Pseudomonadales</taxon>
        <taxon>Pseudomonadaceae</taxon>
        <taxon>Pseudomonas</taxon>
    </lineage>
</organism>
<evidence type="ECO:0000259" key="4">
    <source>
        <dbReference type="SMART" id="SM00895"/>
    </source>
</evidence>
<name>A0ABX7GEV6_9PSED</name>
<keyword evidence="6" id="KW-1185">Reference proteome</keyword>
<dbReference type="InterPro" id="IPR008920">
    <property type="entry name" value="TF_FadR/GntR_C"/>
</dbReference>
<evidence type="ECO:0000256" key="2">
    <source>
        <dbReference type="ARBA" id="ARBA00023125"/>
    </source>
</evidence>
<proteinExistence type="predicted"/>
<feature type="domain" description="GntR C-terminal" evidence="4">
    <location>
        <begin position="97"/>
        <end position="220"/>
    </location>
</feature>
<dbReference type="SMART" id="SM00895">
    <property type="entry name" value="FCD"/>
    <property type="match status" value="1"/>
</dbReference>
<evidence type="ECO:0000313" key="6">
    <source>
        <dbReference type="Proteomes" id="UP000663686"/>
    </source>
</evidence>
<sequence length="236" mass="26108">MNSVAATPHAHSAGAPLPFTRLRAAVDDLYPRLLEAILEQRITPASRFTEDSLKQWFGASRADVRRVLTQLAHEHIVVLRANHRPRIAAPDSEQTRQALHARRLAEGALVRLACQRPQPDGIKRLRVLIERERLAVEQDRRGAAIRLSGEFHLQLAGMAGNAPLAHFLSSLVPLTSLAIARCEGSTRSCCAWQEHLAMVEAVESGRVAEAMMLMNQHLDQLEQALLGTTLQYCVVS</sequence>
<evidence type="ECO:0000256" key="3">
    <source>
        <dbReference type="ARBA" id="ARBA00023163"/>
    </source>
</evidence>
<dbReference type="InterPro" id="IPR011711">
    <property type="entry name" value="GntR_C"/>
</dbReference>